<protein>
    <recommendedName>
        <fullName evidence="1">Reverse transcriptase domain-containing protein</fullName>
    </recommendedName>
</protein>
<evidence type="ECO:0000313" key="3">
    <source>
        <dbReference type="Proteomes" id="UP001159363"/>
    </source>
</evidence>
<dbReference type="Gene3D" id="3.30.70.270">
    <property type="match status" value="1"/>
</dbReference>
<evidence type="ECO:0000313" key="2">
    <source>
        <dbReference type="EMBL" id="KAJ8893679.1"/>
    </source>
</evidence>
<name>A0ABQ9IBP3_9NEOP</name>
<feature type="domain" description="Reverse transcriptase" evidence="1">
    <location>
        <begin position="1"/>
        <end position="51"/>
    </location>
</feature>
<dbReference type="PROSITE" id="PS50878">
    <property type="entry name" value="RT_POL"/>
    <property type="match status" value="1"/>
</dbReference>
<organism evidence="2 3">
    <name type="scientific">Dryococelus australis</name>
    <dbReference type="NCBI Taxonomy" id="614101"/>
    <lineage>
        <taxon>Eukaryota</taxon>
        <taxon>Metazoa</taxon>
        <taxon>Ecdysozoa</taxon>
        <taxon>Arthropoda</taxon>
        <taxon>Hexapoda</taxon>
        <taxon>Insecta</taxon>
        <taxon>Pterygota</taxon>
        <taxon>Neoptera</taxon>
        <taxon>Polyneoptera</taxon>
        <taxon>Phasmatodea</taxon>
        <taxon>Verophasmatodea</taxon>
        <taxon>Anareolatae</taxon>
        <taxon>Phasmatidae</taxon>
        <taxon>Eurycanthinae</taxon>
        <taxon>Dryococelus</taxon>
    </lineage>
</organism>
<evidence type="ECO:0000259" key="1">
    <source>
        <dbReference type="PROSITE" id="PS50878"/>
    </source>
</evidence>
<dbReference type="PANTHER" id="PTHR37984:SF8">
    <property type="entry name" value="CCHC-TYPE DOMAIN-CONTAINING PROTEIN"/>
    <property type="match status" value="1"/>
</dbReference>
<dbReference type="InterPro" id="IPR043502">
    <property type="entry name" value="DNA/RNA_pol_sf"/>
</dbReference>
<dbReference type="InterPro" id="IPR043128">
    <property type="entry name" value="Rev_trsase/Diguanyl_cyclase"/>
</dbReference>
<comment type="caution">
    <text evidence="2">The sequence shown here is derived from an EMBL/GenBank/DDBJ whole genome shotgun (WGS) entry which is preliminary data.</text>
</comment>
<proteinExistence type="predicted"/>
<dbReference type="PANTHER" id="PTHR37984">
    <property type="entry name" value="PROTEIN CBG26694"/>
    <property type="match status" value="1"/>
</dbReference>
<dbReference type="InterPro" id="IPR050951">
    <property type="entry name" value="Retrovirus_Pol_polyprotein"/>
</dbReference>
<reference evidence="2 3" key="1">
    <citation type="submission" date="2023-02" db="EMBL/GenBank/DDBJ databases">
        <title>LHISI_Scaffold_Assembly.</title>
        <authorList>
            <person name="Stuart O.P."/>
            <person name="Cleave R."/>
            <person name="Magrath M.J.L."/>
            <person name="Mikheyev A.S."/>
        </authorList>
    </citation>
    <scope>NUCLEOTIDE SEQUENCE [LARGE SCALE GENOMIC DNA]</scope>
    <source>
        <strain evidence="2">Daus_M_001</strain>
        <tissue evidence="2">Leg muscle</tissue>
    </source>
</reference>
<dbReference type="EMBL" id="JARBHB010000002">
    <property type="protein sequence ID" value="KAJ8893679.1"/>
    <property type="molecule type" value="Genomic_DNA"/>
</dbReference>
<dbReference type="Proteomes" id="UP001159363">
    <property type="component" value="Chromosome 2"/>
</dbReference>
<dbReference type="SUPFAM" id="SSF56672">
    <property type="entry name" value="DNA/RNA polymerases"/>
    <property type="match status" value="1"/>
</dbReference>
<gene>
    <name evidence="2" type="ORF">PR048_006279</name>
</gene>
<accession>A0ABQ9IBP3</accession>
<dbReference type="InterPro" id="IPR000477">
    <property type="entry name" value="RT_dom"/>
</dbReference>
<keyword evidence="3" id="KW-1185">Reference proteome</keyword>
<sequence length="318" mass="36409">MDNILIHAATKEDLEANTQKVIDKLKQAGLKFNASKCTFKQYQIIFLAYILSKDRLSADPDKVAIIERIKKPMSVKELQRFLGTITYLAKFILHVYYDHTKPVTLSVEAISHSDAAMLQRNRPVCYAYDAWQSTSDKPLEVIFKKPLLDVPARLQRILFEVLLYNLTVTYKNGSELYIADALSTDCDNCPEPDAPQTVDVQVVKLMLKECRTIKLTTHHIKWMANQAQPPVQKSSEILYIQRTVGSLQQCHLQGDTDIDPRNNEVTGSLTITSCPQRYSRHSKAGKRTCFLDRMTRCHGIHEKMCHMSKYSTGPTWWN</sequence>